<evidence type="ECO:0000313" key="4">
    <source>
        <dbReference type="EMBL" id="CAF1434339.1"/>
    </source>
</evidence>
<proteinExistence type="predicted"/>
<dbReference type="SUPFAM" id="SSF141571">
    <property type="entry name" value="Pentapeptide repeat-like"/>
    <property type="match status" value="1"/>
</dbReference>
<evidence type="ECO:0000256" key="2">
    <source>
        <dbReference type="SAM" id="Phobius"/>
    </source>
</evidence>
<keyword evidence="5" id="KW-1185">Reference proteome</keyword>
<gene>
    <name evidence="3" type="ORF">BJG266_LOCUS7864</name>
    <name evidence="4" type="ORF">QVE165_LOCUS39171</name>
</gene>
<keyword evidence="2" id="KW-0472">Membrane</keyword>
<dbReference type="InterPro" id="IPR051082">
    <property type="entry name" value="Pentapeptide-BTB/POZ_domain"/>
</dbReference>
<dbReference type="AlphaFoldDB" id="A0A813WHW4"/>
<dbReference type="Pfam" id="PF00805">
    <property type="entry name" value="Pentapeptide"/>
    <property type="match status" value="2"/>
</dbReference>
<keyword evidence="2" id="KW-0812">Transmembrane</keyword>
<protein>
    <submittedName>
        <fullName evidence="3">Uncharacterized protein</fullName>
    </submittedName>
</protein>
<reference evidence="3" key="1">
    <citation type="submission" date="2021-02" db="EMBL/GenBank/DDBJ databases">
        <authorList>
            <person name="Nowell W R."/>
        </authorList>
    </citation>
    <scope>NUCLEOTIDE SEQUENCE</scope>
</reference>
<organism evidence="3 6">
    <name type="scientific">Adineta steineri</name>
    <dbReference type="NCBI Taxonomy" id="433720"/>
    <lineage>
        <taxon>Eukaryota</taxon>
        <taxon>Metazoa</taxon>
        <taxon>Spiralia</taxon>
        <taxon>Gnathifera</taxon>
        <taxon>Rotifera</taxon>
        <taxon>Eurotatoria</taxon>
        <taxon>Bdelloidea</taxon>
        <taxon>Adinetida</taxon>
        <taxon>Adinetidae</taxon>
        <taxon>Adineta</taxon>
    </lineage>
</organism>
<dbReference type="PANTHER" id="PTHR14136">
    <property type="entry name" value="BTB_POZ DOMAIN-CONTAINING PROTEIN KCTD9"/>
    <property type="match status" value="1"/>
</dbReference>
<evidence type="ECO:0000313" key="5">
    <source>
        <dbReference type="Proteomes" id="UP000663832"/>
    </source>
</evidence>
<dbReference type="OrthoDB" id="9989223at2759"/>
<keyword evidence="2" id="KW-1133">Transmembrane helix</keyword>
<dbReference type="EMBL" id="CAJNOM010000431">
    <property type="protein sequence ID" value="CAF1434339.1"/>
    <property type="molecule type" value="Genomic_DNA"/>
</dbReference>
<dbReference type="InterPro" id="IPR001646">
    <property type="entry name" value="5peptide_repeat"/>
</dbReference>
<evidence type="ECO:0000256" key="1">
    <source>
        <dbReference type="SAM" id="MobiDB-lite"/>
    </source>
</evidence>
<dbReference type="Gene3D" id="2.160.20.80">
    <property type="entry name" value="E3 ubiquitin-protein ligase SopA"/>
    <property type="match status" value="1"/>
</dbReference>
<evidence type="ECO:0000313" key="6">
    <source>
        <dbReference type="Proteomes" id="UP000663877"/>
    </source>
</evidence>
<feature type="region of interest" description="Disordered" evidence="1">
    <location>
        <begin position="245"/>
        <end position="334"/>
    </location>
</feature>
<comment type="caution">
    <text evidence="3">The sequence shown here is derived from an EMBL/GenBank/DDBJ whole genome shotgun (WGS) entry which is preliminary data.</text>
</comment>
<dbReference type="PANTHER" id="PTHR14136:SF17">
    <property type="entry name" value="BTB_POZ DOMAIN-CONTAINING PROTEIN KCTD9"/>
    <property type="match status" value="1"/>
</dbReference>
<name>A0A813WHW4_9BILA</name>
<feature type="transmembrane region" description="Helical" evidence="2">
    <location>
        <begin position="12"/>
        <end position="36"/>
    </location>
</feature>
<accession>A0A813WHW4</accession>
<feature type="compositionally biased region" description="Low complexity" evidence="1">
    <location>
        <begin position="260"/>
        <end position="334"/>
    </location>
</feature>
<dbReference type="Proteomes" id="UP000663832">
    <property type="component" value="Unassembled WGS sequence"/>
</dbReference>
<evidence type="ECO:0000313" key="3">
    <source>
        <dbReference type="EMBL" id="CAF0851494.1"/>
    </source>
</evidence>
<dbReference type="Proteomes" id="UP000663877">
    <property type="component" value="Unassembled WGS sequence"/>
</dbReference>
<sequence>MVDFNKRAFCHFTLKDILSIISSVAIPIALAIYTAIGSQQQKQQAEKKQQFDFEQSKDLRQQTLYDEFLNNIYKLDKDGYLNDSKNPWAFANAYYRAAHRQWDTIRKGDIIQFLKEEQLIGRNNCSNGCRTTELDDIIRLNELNFDKVHLASETGVLNKLNLQCVSFDQVSMSNAEFSSVSLNGVSFDGGRLNNAKFDSSSLLCASFNGVNLSGADFGNSDLTGAHFSNSDLSGAKLTEEQIKQASFHNVTMPNGKKSKTASSTTTKKRIAQTTTIMKTKMSTTSSSISTTKTITTSSSSTSTSTSIPSSSTTSSTTSSTSTSTTSKTTTTSPTTAATAQLSLSGVQLNLDPLSLSSGWSLCYNGTYADSLVSTVVATVLAACNKNKLLLGCRPVANTKLSVAAMGNRADVLYDCGSTSTCTHVANGVGWYFSSSYSWGFVYGSGTVKRNTCDQATGDDAYRLCWHTSDVGGYRCGSTLCSTDSTWAKVIYHAN</sequence>
<dbReference type="EMBL" id="CAJNOI010000024">
    <property type="protein sequence ID" value="CAF0851494.1"/>
    <property type="molecule type" value="Genomic_DNA"/>
</dbReference>